<protein>
    <recommendedName>
        <fullName evidence="15">UvrABC system protein A</fullName>
    </recommendedName>
    <alternativeName>
        <fullName evidence="16">Excinuclease ABC subunit A</fullName>
    </alternativeName>
</protein>
<proteinExistence type="inferred from homology"/>
<dbReference type="GO" id="GO:0004518">
    <property type="term" value="F:nuclease activity"/>
    <property type="evidence" value="ECO:0007669"/>
    <property type="project" value="UniProtKB-KW"/>
</dbReference>
<dbReference type="PANTHER" id="PTHR43152:SF3">
    <property type="entry name" value="UVRABC SYSTEM PROTEIN A"/>
    <property type="match status" value="1"/>
</dbReference>
<evidence type="ECO:0000256" key="13">
    <source>
        <dbReference type="ARBA" id="ARBA00023204"/>
    </source>
</evidence>
<evidence type="ECO:0000256" key="14">
    <source>
        <dbReference type="ARBA" id="ARBA00038000"/>
    </source>
</evidence>
<dbReference type="Pfam" id="PF17755">
    <property type="entry name" value="UvrA_DNA-bind"/>
    <property type="match status" value="1"/>
</dbReference>
<evidence type="ECO:0000256" key="2">
    <source>
        <dbReference type="ARBA" id="ARBA00022490"/>
    </source>
</evidence>
<evidence type="ECO:0000256" key="4">
    <source>
        <dbReference type="ARBA" id="ARBA00022737"/>
    </source>
</evidence>
<feature type="region of interest" description="Disordered" evidence="17">
    <location>
        <begin position="885"/>
        <end position="926"/>
    </location>
</feature>
<keyword evidence="13" id="KW-0234">DNA repair</keyword>
<keyword evidence="2" id="KW-0963">Cytoplasm</keyword>
<dbReference type="PANTHER" id="PTHR43152">
    <property type="entry name" value="UVRABC SYSTEM PROTEIN A"/>
    <property type="match status" value="1"/>
</dbReference>
<dbReference type="Gene3D" id="3.30.190.20">
    <property type="match status" value="2"/>
</dbReference>
<evidence type="ECO:0000313" key="19">
    <source>
        <dbReference type="EMBL" id="MBK5930269.1"/>
    </source>
</evidence>
<feature type="compositionally biased region" description="Basic residues" evidence="17">
    <location>
        <begin position="887"/>
        <end position="902"/>
    </location>
</feature>
<comment type="caution">
    <text evidence="19">The sequence shown here is derived from an EMBL/GenBank/DDBJ whole genome shotgun (WGS) entry which is preliminary data.</text>
</comment>
<accession>A0AAJ0XEU3</accession>
<evidence type="ECO:0000256" key="12">
    <source>
        <dbReference type="ARBA" id="ARBA00023125"/>
    </source>
</evidence>
<keyword evidence="3" id="KW-0479">Metal-binding</keyword>
<evidence type="ECO:0000256" key="3">
    <source>
        <dbReference type="ARBA" id="ARBA00022723"/>
    </source>
</evidence>
<evidence type="ECO:0000256" key="5">
    <source>
        <dbReference type="ARBA" id="ARBA00022741"/>
    </source>
</evidence>
<gene>
    <name evidence="19" type="ORF">CCR82_06965</name>
</gene>
<reference evidence="19" key="2">
    <citation type="journal article" date="2020" name="Microorganisms">
        <title>Osmotic Adaptation and Compatible Solute Biosynthesis of Phototrophic Bacteria as Revealed from Genome Analyses.</title>
        <authorList>
            <person name="Imhoff J.F."/>
            <person name="Rahn T."/>
            <person name="Kunzel S."/>
            <person name="Keller A."/>
            <person name="Neulinger S.C."/>
        </authorList>
    </citation>
    <scope>NUCLEOTIDE SEQUENCE</scope>
    <source>
        <strain evidence="19">DSM 4395</strain>
    </source>
</reference>
<evidence type="ECO:0000313" key="20">
    <source>
        <dbReference type="Proteomes" id="UP001296967"/>
    </source>
</evidence>
<keyword evidence="5" id="KW-0547">Nucleotide-binding</keyword>
<dbReference type="RefSeq" id="WP_201244693.1">
    <property type="nucleotide sequence ID" value="NZ_NHSF01000048.1"/>
</dbReference>
<keyword evidence="11" id="KW-0267">Excision nuclease</keyword>
<dbReference type="Gene3D" id="3.40.50.300">
    <property type="entry name" value="P-loop containing nucleotide triphosphate hydrolases"/>
    <property type="match status" value="6"/>
</dbReference>
<dbReference type="Gene3D" id="1.10.8.280">
    <property type="entry name" value="ABC transporter ATPase domain-like"/>
    <property type="match status" value="1"/>
</dbReference>
<dbReference type="Gene3D" id="1.20.1580.10">
    <property type="entry name" value="ABC transporter ATPase like domain"/>
    <property type="match status" value="6"/>
</dbReference>
<keyword evidence="12" id="KW-0238">DNA-binding</keyword>
<dbReference type="InterPro" id="IPR017871">
    <property type="entry name" value="ABC_transporter-like_CS"/>
</dbReference>
<dbReference type="Proteomes" id="UP001296967">
    <property type="component" value="Unassembled WGS sequence"/>
</dbReference>
<dbReference type="Pfam" id="PF17760">
    <property type="entry name" value="UvrA_inter"/>
    <property type="match status" value="1"/>
</dbReference>
<dbReference type="InterPro" id="IPR027417">
    <property type="entry name" value="P-loop_NTPase"/>
</dbReference>
<dbReference type="SUPFAM" id="SSF52540">
    <property type="entry name" value="P-loop containing nucleoside triphosphate hydrolases"/>
    <property type="match status" value="4"/>
</dbReference>
<feature type="domain" description="AAA+ ATPase" evidence="18">
    <location>
        <begin position="1645"/>
        <end position="1933"/>
    </location>
</feature>
<feature type="region of interest" description="Disordered" evidence="17">
    <location>
        <begin position="798"/>
        <end position="822"/>
    </location>
</feature>
<keyword evidence="8" id="KW-0863">Zinc-finger</keyword>
<organism evidence="19 20">
    <name type="scientific">Halochromatium salexigens</name>
    <name type="common">Chromatium salexigens</name>
    <dbReference type="NCBI Taxonomy" id="49447"/>
    <lineage>
        <taxon>Bacteria</taxon>
        <taxon>Pseudomonadati</taxon>
        <taxon>Pseudomonadota</taxon>
        <taxon>Gammaproteobacteria</taxon>
        <taxon>Chromatiales</taxon>
        <taxon>Chromatiaceae</taxon>
        <taxon>Halochromatium</taxon>
    </lineage>
</organism>
<evidence type="ECO:0000256" key="9">
    <source>
        <dbReference type="ARBA" id="ARBA00022833"/>
    </source>
</evidence>
<name>A0AAJ0XEU3_HALSE</name>
<dbReference type="GO" id="GO:0008270">
    <property type="term" value="F:zinc ion binding"/>
    <property type="evidence" value="ECO:0007669"/>
    <property type="project" value="UniProtKB-KW"/>
</dbReference>
<evidence type="ECO:0000256" key="11">
    <source>
        <dbReference type="ARBA" id="ARBA00022881"/>
    </source>
</evidence>
<dbReference type="SMART" id="SM00382">
    <property type="entry name" value="AAA"/>
    <property type="match status" value="3"/>
</dbReference>
<dbReference type="InterPro" id="IPR041552">
    <property type="entry name" value="UvrA_DNA-bd"/>
</dbReference>
<evidence type="ECO:0000256" key="16">
    <source>
        <dbReference type="ARBA" id="ARBA00042156"/>
    </source>
</evidence>
<comment type="similarity">
    <text evidence="14">Belongs to the ABC transporter superfamily. UvrA family.</text>
</comment>
<comment type="subcellular location">
    <subcellularLocation>
        <location evidence="1">Cytoplasm</location>
    </subcellularLocation>
</comment>
<evidence type="ECO:0000256" key="6">
    <source>
        <dbReference type="ARBA" id="ARBA00022763"/>
    </source>
</evidence>
<evidence type="ECO:0000256" key="7">
    <source>
        <dbReference type="ARBA" id="ARBA00022769"/>
    </source>
</evidence>
<reference evidence="19" key="1">
    <citation type="submission" date="2017-05" db="EMBL/GenBank/DDBJ databases">
        <authorList>
            <person name="Imhoff J.F."/>
            <person name="Rahn T."/>
            <person name="Kuenzel S."/>
            <person name="Neulinger S.C."/>
        </authorList>
    </citation>
    <scope>NUCLEOTIDE SEQUENCE</scope>
    <source>
        <strain evidence="19">DSM 4395</strain>
    </source>
</reference>
<feature type="domain" description="AAA+ ATPase" evidence="18">
    <location>
        <begin position="1084"/>
        <end position="1551"/>
    </location>
</feature>
<dbReference type="GO" id="GO:0003677">
    <property type="term" value="F:DNA binding"/>
    <property type="evidence" value="ECO:0007669"/>
    <property type="project" value="UniProtKB-KW"/>
</dbReference>
<dbReference type="GO" id="GO:0016887">
    <property type="term" value="F:ATP hydrolysis activity"/>
    <property type="evidence" value="ECO:0007669"/>
    <property type="project" value="InterPro"/>
</dbReference>
<keyword evidence="7" id="KW-0228">DNA excision</keyword>
<keyword evidence="6" id="KW-0227">DNA damage</keyword>
<evidence type="ECO:0000259" key="18">
    <source>
        <dbReference type="SMART" id="SM00382"/>
    </source>
</evidence>
<evidence type="ECO:0000256" key="15">
    <source>
        <dbReference type="ARBA" id="ARBA00039316"/>
    </source>
</evidence>
<keyword evidence="10" id="KW-0067">ATP-binding</keyword>
<evidence type="ECO:0000256" key="10">
    <source>
        <dbReference type="ARBA" id="ARBA00022840"/>
    </source>
</evidence>
<feature type="domain" description="AAA+ ATPase" evidence="18">
    <location>
        <begin position="645"/>
        <end position="983"/>
    </location>
</feature>
<keyword evidence="4" id="KW-0677">Repeat</keyword>
<keyword evidence="9" id="KW-0862">Zinc</keyword>
<sequence>MPPLNDQIRLRGVRQNNLKNLDLDLPLGALIVVTGVSGSGKSSLAFDTVYAEGQRRYVETFSPYARQFLDRMDRPQAERIDGIPPAIAIDQTNPVRTSRSTVGTMTELSDHLKLLFARAARLFCHGCGREVRRDSPEGIWAALAHRQTATRALVCFELAIPDGLTSDQLKELLAQQGYIRFLHEDDQRLEVIQDRLRLDDDNRGRALEALEAALEHGGGRVRIYPLDAERNPGPPWHFSRDLHCPECEIDYRDPLPSLFSFNSPVGACETCRGFGRVIGIDWDLVVPDARKSLLDGAIKPIQSDGYAEVQEDLIAFAHRRGVPTDVPWAQLTEADRHWVLEGEGDWHDDPRLRVWYGIRGFLDWLEGRSYKMHVRVLLSRYRSYDPCPDCGGARLKDAALDFRIGDHALADAVLERQQRFRHARSHLSETAWLGLPGLNIQDLTRLPIASLARFFDALRLPGNLDQAMELLLANIRARLHYLTEVGLGYLTLERQSRTLSGGEVQRINLTTALGTALVNTLFVLDEPSIGLHPRDMDRVVRILQRLRDRGNTLLVVEHDPQVMRAADQILDIGPGPGERGGQRVFQGPPAALLDEPASLTGDFLAGRRLVAEPRAPRPPRPGEPKLRIRGAREHNLKHIDLELPLQRLVVITGVSGSGKSTLVQQVLFHHLAKQKGHPEGPLGACDAVEGVALIEDVLMVDQSPIGRSSRSNPASYVGALDPLRKLFAAAPLARERGFKAGHFSFNAGPGRCPTCAGSGFEHVEMQFLSDVYLRCPDCNGQRYRPEILEVRLPAQVSRSAEAKGSGQNDATPPSEPRAEPATGPNIAEVLAMTVAEALAAFADQADLRRALQPLVDVGLDYLRLGQPVPTLSGGEAQRLKLAGHLAKTARRRPTRTVQRKHARTDEGKVSGEVQDQQGQDRPHQDQPGLLFLFDEPTTGLHFADIATLLGAFRRLIDAGHSLLVIEHNVDLMLAADWIVDLGPEGGDGGGEIIACGTPRMLAEHPESHTGRALREALAPNAALGTDRAPTTAAEIAEVSADYRSKFAATDSTIAGPIDGNAEQAILIRHAREHNLKDLILSIPRGQFIVITGVSGSGKSTLAFDILFAEGQRRYLESLNAYARQFVQPAARADVDAIFGIPPTVAIEQRSSRGGRKSTVGTATEIHHFLRLLYVKLGLQHCPACQVPIQPQGRAEILSRIREDFHGQRLILLAPLVIARKGTYAELADWAKRRGVEQLAVDGELQSVEPWPKLDRFRDHWIDLPFPSVAVDGSHQHRLSEQLDQALAIGKGLVRVVVAEQLKPSLGQAAGQASPRTYSTQRTCPSCGLGFDEPDPRLFSYNSKHGWCPTCFGTGLQLKGFDAEQSGEEGQWLANDGDLDSKSKGASASPAKACPSCQGRRLRPEALAVTFRARSIAELSALSVTDASQLFAELNLSEREAAIGRDLLSEVRARLGFLERLGLGYLSLDRAAPTLSGGEAQRIRLAAQLGSNLRGVCYILDEPSIGLHARDNARLLETLAELKAKGNSLIVVEHDAATMHCADEIIDLGPGAGIHGGEIVARGTAEALAANPASLTGRYLARNRVRSPQHATLATRSTPDSAAAANPAADTQFALAHAVTASATDWLHIEGASLHNLQDLSLGIPLARLVCVTGVSGSGKSTLVRDVLGASLKTLLSPDRDGGHRARKAELSGCGALRGWQALSRVLEVDQTPIGKTPRSCPATYIGIWDRIRRLFAAAPEARMLGWGPGRFSFNTGGGRCPACEGQGVQRLEMSFLPDVKLPCEVCGGTRFNAETRRIPYLGKDIGAVLAMSVDEAVELFQAHPAIRHPLELLQAVGLGYLALGQASPTLSGGEAQRLKLVTELAKARPTADGPSNRSTLYLLDEPTVGLHMADTERLIGVLRRLVAAGHSVVVIEHDLDLIAAADWVIDLGPEAGRDGGRLVATGSPAELMTQGIGHTADAIRQHASV</sequence>
<dbReference type="GO" id="GO:0005737">
    <property type="term" value="C:cytoplasm"/>
    <property type="evidence" value="ECO:0007669"/>
    <property type="project" value="UniProtKB-SubCell"/>
</dbReference>
<feature type="region of interest" description="Disordered" evidence="17">
    <location>
        <begin position="1366"/>
        <end position="1395"/>
    </location>
</feature>
<dbReference type="GO" id="GO:0006281">
    <property type="term" value="P:DNA repair"/>
    <property type="evidence" value="ECO:0007669"/>
    <property type="project" value="UniProtKB-KW"/>
</dbReference>
<evidence type="ECO:0000256" key="17">
    <source>
        <dbReference type="SAM" id="MobiDB-lite"/>
    </source>
</evidence>
<dbReference type="InterPro" id="IPR003593">
    <property type="entry name" value="AAA+_ATPase"/>
</dbReference>
<dbReference type="InterPro" id="IPR041102">
    <property type="entry name" value="UvrA_inter"/>
</dbReference>
<evidence type="ECO:0000256" key="1">
    <source>
        <dbReference type="ARBA" id="ARBA00004496"/>
    </source>
</evidence>
<dbReference type="EMBL" id="NHSF01000048">
    <property type="protein sequence ID" value="MBK5930269.1"/>
    <property type="molecule type" value="Genomic_DNA"/>
</dbReference>
<keyword evidence="20" id="KW-1185">Reference proteome</keyword>
<dbReference type="GO" id="GO:0005524">
    <property type="term" value="F:ATP binding"/>
    <property type="evidence" value="ECO:0007669"/>
    <property type="project" value="UniProtKB-KW"/>
</dbReference>
<feature type="compositionally biased region" description="Low complexity" evidence="17">
    <location>
        <begin position="1383"/>
        <end position="1395"/>
    </location>
</feature>
<evidence type="ECO:0000256" key="8">
    <source>
        <dbReference type="ARBA" id="ARBA00022771"/>
    </source>
</evidence>
<dbReference type="PROSITE" id="PS00211">
    <property type="entry name" value="ABC_TRANSPORTER_1"/>
    <property type="match status" value="2"/>
</dbReference>